<dbReference type="Gene3D" id="3.40.190.10">
    <property type="entry name" value="Periplasmic binding protein-like II"/>
    <property type="match status" value="1"/>
</dbReference>
<evidence type="ECO:0000256" key="6">
    <source>
        <dbReference type="ARBA" id="ARBA00023136"/>
    </source>
</evidence>
<dbReference type="InterPro" id="IPR057074">
    <property type="entry name" value="IR75A_N"/>
</dbReference>
<evidence type="ECO:0000313" key="14">
    <source>
        <dbReference type="Proteomes" id="UP000479190"/>
    </source>
</evidence>
<dbReference type="GO" id="GO:0015276">
    <property type="term" value="F:ligand-gated monoatomic ion channel activity"/>
    <property type="evidence" value="ECO:0007669"/>
    <property type="project" value="InterPro"/>
</dbReference>
<organism evidence="13 14">
    <name type="scientific">Trichogramma brassicae</name>
    <dbReference type="NCBI Taxonomy" id="86971"/>
    <lineage>
        <taxon>Eukaryota</taxon>
        <taxon>Metazoa</taxon>
        <taxon>Ecdysozoa</taxon>
        <taxon>Arthropoda</taxon>
        <taxon>Hexapoda</taxon>
        <taxon>Insecta</taxon>
        <taxon>Pterygota</taxon>
        <taxon>Neoptera</taxon>
        <taxon>Endopterygota</taxon>
        <taxon>Hymenoptera</taxon>
        <taxon>Apocrita</taxon>
        <taxon>Proctotrupomorpha</taxon>
        <taxon>Chalcidoidea</taxon>
        <taxon>Trichogrammatidae</taxon>
        <taxon>Trichogramma</taxon>
    </lineage>
</organism>
<dbReference type="EMBL" id="CADCXV010000695">
    <property type="protein sequence ID" value="CAB0033014.1"/>
    <property type="molecule type" value="Genomic_DNA"/>
</dbReference>
<feature type="compositionally biased region" description="Polar residues" evidence="9">
    <location>
        <begin position="369"/>
        <end position="386"/>
    </location>
</feature>
<name>A0A6H5IBH3_9HYME</name>
<dbReference type="PANTHER" id="PTHR42643">
    <property type="entry name" value="IONOTROPIC RECEPTOR 20A-RELATED"/>
    <property type="match status" value="1"/>
</dbReference>
<feature type="domain" description="Ionotropic receptor 75a N-terminal" evidence="12">
    <location>
        <begin position="30"/>
        <end position="113"/>
    </location>
</feature>
<dbReference type="PANTHER" id="PTHR42643:SF30">
    <property type="entry name" value="IONOTROPIC RECEPTOR 40A-RELATED"/>
    <property type="match status" value="1"/>
</dbReference>
<dbReference type="InterPro" id="IPR001320">
    <property type="entry name" value="Iontro_rcpt_C"/>
</dbReference>
<evidence type="ECO:0000256" key="9">
    <source>
        <dbReference type="SAM" id="MobiDB-lite"/>
    </source>
</evidence>
<evidence type="ECO:0000259" key="12">
    <source>
        <dbReference type="Pfam" id="PF24576"/>
    </source>
</evidence>
<dbReference type="GO" id="GO:0050906">
    <property type="term" value="P:detection of stimulus involved in sensory perception"/>
    <property type="evidence" value="ECO:0007669"/>
    <property type="project" value="UniProtKB-ARBA"/>
</dbReference>
<proteinExistence type="inferred from homology"/>
<comment type="similarity">
    <text evidence="2">Belongs to the glutamate-gated ion channel (TC 1.A.10.1) family.</text>
</comment>
<protein>
    <submittedName>
        <fullName evidence="13">Uncharacterized protein</fullName>
    </submittedName>
</protein>
<keyword evidence="3" id="KW-1003">Cell membrane</keyword>
<evidence type="ECO:0000256" key="5">
    <source>
        <dbReference type="ARBA" id="ARBA00022989"/>
    </source>
</evidence>
<comment type="subcellular location">
    <subcellularLocation>
        <location evidence="1">Cell membrane</location>
        <topology evidence="1">Multi-pass membrane protein</topology>
    </subcellularLocation>
</comment>
<dbReference type="GO" id="GO:0005886">
    <property type="term" value="C:plasma membrane"/>
    <property type="evidence" value="ECO:0007669"/>
    <property type="project" value="UniProtKB-SubCell"/>
</dbReference>
<dbReference type="AlphaFoldDB" id="A0A6H5IBH3"/>
<gene>
    <name evidence="13" type="ORF">TBRA_LOCUS4937</name>
</gene>
<dbReference type="Proteomes" id="UP000479190">
    <property type="component" value="Unassembled WGS sequence"/>
</dbReference>
<evidence type="ECO:0000313" key="13">
    <source>
        <dbReference type="EMBL" id="CAB0033014.1"/>
    </source>
</evidence>
<feature type="domain" description="Ionotropic glutamate receptor C-terminal" evidence="11">
    <location>
        <begin position="162"/>
        <end position="315"/>
    </location>
</feature>
<evidence type="ECO:0000256" key="10">
    <source>
        <dbReference type="SAM" id="Phobius"/>
    </source>
</evidence>
<evidence type="ECO:0000256" key="3">
    <source>
        <dbReference type="ARBA" id="ARBA00022475"/>
    </source>
</evidence>
<dbReference type="InterPro" id="IPR052192">
    <property type="entry name" value="Insect_Ionotropic_Sensory_Rcpt"/>
</dbReference>
<keyword evidence="6 10" id="KW-0472">Membrane</keyword>
<evidence type="ECO:0000256" key="8">
    <source>
        <dbReference type="ARBA" id="ARBA00023180"/>
    </source>
</evidence>
<keyword evidence="5 10" id="KW-1133">Transmembrane helix</keyword>
<evidence type="ECO:0000259" key="11">
    <source>
        <dbReference type="Pfam" id="PF00060"/>
    </source>
</evidence>
<feature type="region of interest" description="Disordered" evidence="9">
    <location>
        <begin position="365"/>
        <end position="386"/>
    </location>
</feature>
<keyword evidence="14" id="KW-1185">Reference proteome</keyword>
<keyword evidence="4 10" id="KW-0812">Transmembrane</keyword>
<keyword evidence="8" id="KW-0325">Glycoprotein</keyword>
<dbReference type="OrthoDB" id="6117597at2759"/>
<reference evidence="13 14" key="1">
    <citation type="submission" date="2020-02" db="EMBL/GenBank/DDBJ databases">
        <authorList>
            <person name="Ferguson B K."/>
        </authorList>
    </citation>
    <scope>NUCLEOTIDE SEQUENCE [LARGE SCALE GENOMIC DNA]</scope>
</reference>
<feature type="region of interest" description="Disordered" evidence="9">
    <location>
        <begin position="507"/>
        <end position="527"/>
    </location>
</feature>
<feature type="transmembrane region" description="Helical" evidence="10">
    <location>
        <begin position="158"/>
        <end position="181"/>
    </location>
</feature>
<sequence length="601" mass="67658">MLVLSSFRVTFLPMINQILSGPSRPLTGMNNTSIRDFFSNIHVPLDCIFLVVQKFEDSKIYVLTEVYSIDKGRELITNVFGTWEEESGLEITKLALYQRRSNLQGQLIRVTTVEVSTNRCWARSLRLINVMNYYLLCRTFIKRPQYAAVKWTAYSDPFYGGIWLCILIIMLLSSGFILISFKTSPSRFKFSSEELDVHFLDTFFHIFGDVCSQGSIEVDIDPIRIIHLVIHFTGVILVAAYSAALISFLAVKVFVMPFTTMLGLLEDGSYKFGVVKDSADYGFFQTTSDKVLQRMFSEILDEVEKLPNNYLEGLSKVCTEKDYAFMITDNMFAILEHLMTCILEPLEPIMQTTLAMGVQKRSPFRGIINSKNPTKTNPLSDNNNKSLVVNGSVKKTMTGKENVECLGGSKIPTVSDASKQSAAFIARKAPDVSCDNKPLRPKGLTENENESISRRTYFVEKKTSSDVGVPSNETYPKSLVPVYADGSNTPNDAEANTEKIREVTHVHNKKPSRALQEDKKKLSSDAGVSDNKTYTKYSIPSIVHEADTQNDADANIGEYKQMCNKIVLRVLQEDKRPVKSPQDLPHIPKTNVFKVSTDRAR</sequence>
<dbReference type="Pfam" id="PF00060">
    <property type="entry name" value="Lig_chan"/>
    <property type="match status" value="1"/>
</dbReference>
<evidence type="ECO:0000256" key="7">
    <source>
        <dbReference type="ARBA" id="ARBA00023170"/>
    </source>
</evidence>
<keyword evidence="7" id="KW-0675">Receptor</keyword>
<feature type="region of interest" description="Disordered" evidence="9">
    <location>
        <begin position="577"/>
        <end position="601"/>
    </location>
</feature>
<evidence type="ECO:0000256" key="4">
    <source>
        <dbReference type="ARBA" id="ARBA00022692"/>
    </source>
</evidence>
<dbReference type="Pfam" id="PF24576">
    <property type="entry name" value="IR75A_N"/>
    <property type="match status" value="1"/>
</dbReference>
<accession>A0A6H5IBH3</accession>
<evidence type="ECO:0000256" key="1">
    <source>
        <dbReference type="ARBA" id="ARBA00004651"/>
    </source>
</evidence>
<evidence type="ECO:0000256" key="2">
    <source>
        <dbReference type="ARBA" id="ARBA00008685"/>
    </source>
</evidence>
<feature type="transmembrane region" description="Helical" evidence="10">
    <location>
        <begin position="228"/>
        <end position="251"/>
    </location>
</feature>